<evidence type="ECO:0000259" key="2">
    <source>
        <dbReference type="Pfam" id="PF00582"/>
    </source>
</evidence>
<gene>
    <name evidence="3" type="ORF">CLV70_1606</name>
</gene>
<protein>
    <submittedName>
        <fullName evidence="3">Nucleotide-binding universal stress UspA family protein</fullName>
    </submittedName>
</protein>
<dbReference type="PRINTS" id="PR01438">
    <property type="entry name" value="UNVRSLSTRESS"/>
</dbReference>
<reference evidence="3 4" key="1">
    <citation type="submission" date="2018-03" db="EMBL/GenBank/DDBJ databases">
        <title>Genomic Encyclopedia of Archaeal and Bacterial Type Strains, Phase II (KMG-II): from individual species to whole genera.</title>
        <authorList>
            <person name="Goeker M."/>
        </authorList>
    </citation>
    <scope>NUCLEOTIDE SEQUENCE [LARGE SCALE GENOMIC DNA]</scope>
    <source>
        <strain evidence="3 4">DSM 45348</strain>
    </source>
</reference>
<sequence>MSTPVIVGFDGSTAADVAVRHGAREAALRNTNLHIVHAFGWFPLLPPLYPPYNASEEGPRAAVLELLAQTAHGVRREWTDLVVSTRMVDGSPGAVLVEASRGAQLIVVGHRGIGGFAGLLAGSTAMQIASHASCPITVVRGAERPENTVIVLGMDGSPHGLAAAEVAFTNAERRRAELIVLHHVDASSDAQPDTVTAQVEQIARRHDDVQYRHETAEGPSAAVALIDAANKFDAGMIVVGSRGHGGLRGLITGSTSRALVEHAGCPVTVVPPAAE</sequence>
<evidence type="ECO:0000313" key="4">
    <source>
        <dbReference type="Proteomes" id="UP000239209"/>
    </source>
</evidence>
<dbReference type="PANTHER" id="PTHR46268:SF6">
    <property type="entry name" value="UNIVERSAL STRESS PROTEIN UP12"/>
    <property type="match status" value="1"/>
</dbReference>
<feature type="domain" description="UspA" evidence="2">
    <location>
        <begin position="1"/>
        <end position="140"/>
    </location>
</feature>
<dbReference type="OrthoDB" id="3174546at2"/>
<dbReference type="InterPro" id="IPR006016">
    <property type="entry name" value="UspA"/>
</dbReference>
<dbReference type="InterPro" id="IPR014729">
    <property type="entry name" value="Rossmann-like_a/b/a_fold"/>
</dbReference>
<feature type="domain" description="UspA" evidence="2">
    <location>
        <begin position="149"/>
        <end position="271"/>
    </location>
</feature>
<comment type="similarity">
    <text evidence="1">Belongs to the universal stress protein A family.</text>
</comment>
<evidence type="ECO:0000256" key="1">
    <source>
        <dbReference type="ARBA" id="ARBA00008791"/>
    </source>
</evidence>
<dbReference type="Gene3D" id="3.40.50.620">
    <property type="entry name" value="HUPs"/>
    <property type="match status" value="2"/>
</dbReference>
<dbReference type="CDD" id="cd00293">
    <property type="entry name" value="USP-like"/>
    <property type="match status" value="1"/>
</dbReference>
<comment type="caution">
    <text evidence="3">The sequence shown here is derived from an EMBL/GenBank/DDBJ whole genome shotgun (WGS) entry which is preliminary data.</text>
</comment>
<proteinExistence type="inferred from homology"/>
<dbReference type="PANTHER" id="PTHR46268">
    <property type="entry name" value="STRESS RESPONSE PROTEIN NHAX"/>
    <property type="match status" value="1"/>
</dbReference>
<dbReference type="SUPFAM" id="SSF52402">
    <property type="entry name" value="Adenine nucleotide alpha hydrolases-like"/>
    <property type="match status" value="2"/>
</dbReference>
<dbReference type="Proteomes" id="UP000239209">
    <property type="component" value="Unassembled WGS sequence"/>
</dbReference>
<dbReference type="InterPro" id="IPR006015">
    <property type="entry name" value="Universal_stress_UspA"/>
</dbReference>
<dbReference type="EMBL" id="PVZG01000060">
    <property type="protein sequence ID" value="PRY16993.1"/>
    <property type="molecule type" value="Genomic_DNA"/>
</dbReference>
<name>A0A2T0R775_9ACTN</name>
<dbReference type="RefSeq" id="WP_106131551.1">
    <property type="nucleotide sequence ID" value="NZ_PVZG01000060.1"/>
</dbReference>
<accession>A0A2T0R775</accession>
<dbReference type="Pfam" id="PF00582">
    <property type="entry name" value="Usp"/>
    <property type="match status" value="2"/>
</dbReference>
<keyword evidence="4" id="KW-1185">Reference proteome</keyword>
<evidence type="ECO:0000313" key="3">
    <source>
        <dbReference type="EMBL" id="PRY16993.1"/>
    </source>
</evidence>
<organism evidence="3 4">
    <name type="scientific">Pseudosporangium ferrugineum</name>
    <dbReference type="NCBI Taxonomy" id="439699"/>
    <lineage>
        <taxon>Bacteria</taxon>
        <taxon>Bacillati</taxon>
        <taxon>Actinomycetota</taxon>
        <taxon>Actinomycetes</taxon>
        <taxon>Micromonosporales</taxon>
        <taxon>Micromonosporaceae</taxon>
        <taxon>Pseudosporangium</taxon>
    </lineage>
</organism>
<dbReference type="AlphaFoldDB" id="A0A2T0R775"/>